<dbReference type="SUPFAM" id="SSF51735">
    <property type="entry name" value="NAD(P)-binding Rossmann-fold domains"/>
    <property type="match status" value="1"/>
</dbReference>
<dbReference type="InterPro" id="IPR036291">
    <property type="entry name" value="NAD(P)-bd_dom_sf"/>
</dbReference>
<evidence type="ECO:0000313" key="3">
    <source>
        <dbReference type="EMBL" id="GIU02692.1"/>
    </source>
</evidence>
<evidence type="ECO:0000256" key="2">
    <source>
        <dbReference type="ARBA" id="ARBA00023002"/>
    </source>
</evidence>
<proteinExistence type="inferred from homology"/>
<keyword evidence="2" id="KW-0560">Oxidoreductase</keyword>
<dbReference type="Gene3D" id="3.40.50.720">
    <property type="entry name" value="NAD(P)-binding Rossmann-like Domain"/>
    <property type="match status" value="1"/>
</dbReference>
<dbReference type="PRINTS" id="PR00081">
    <property type="entry name" value="GDHRDH"/>
</dbReference>
<evidence type="ECO:0000313" key="4">
    <source>
        <dbReference type="Proteomes" id="UP000761574"/>
    </source>
</evidence>
<name>A0ABQ4NTM0_9GAMM</name>
<dbReference type="EMBL" id="BPFB01000071">
    <property type="protein sequence ID" value="GIU02692.1"/>
    <property type="molecule type" value="Genomic_DNA"/>
</dbReference>
<sequence length="305" mass="33050">MRFDEQVAVITGAGAGLGRAYAIALAERGAHVALIDAGIADPNAVLTQDSGLIKTAQTLTELGAQTLSFKLDVRDSVGLNDAVKTILARWGHIDIVINNASIHRPCAFEDLSYAQWQQQLDIDVNGSFMLTKLVWPEMKRQGYGRILMSCGASALYGDRHESCFSTSKMALIGLVNSLAIEGMDSNICVNSITPHALTQMTEHHLSPLVKPLFSTSSVNAVMLFLTSTLAPTGQHLLVAAGSVSHGKFTESQHMRITDAECNPNVIHAHWHELKQARPYQVHPSGEAQVTAWAKRSAGEHHIVIE</sequence>
<gene>
    <name evidence="3" type="ORF">TUM4630_34860</name>
</gene>
<reference evidence="3 4" key="1">
    <citation type="submission" date="2021-05" db="EMBL/GenBank/DDBJ databases">
        <title>Molecular characterization for Shewanella algae harboring chromosomal blaOXA-55-like strains isolated from clinical and environment sample.</title>
        <authorList>
            <person name="Ohama Y."/>
            <person name="Aoki K."/>
            <person name="Harada S."/>
            <person name="Moriya K."/>
            <person name="Ishii Y."/>
            <person name="Tateda K."/>
        </authorList>
    </citation>
    <scope>NUCLEOTIDE SEQUENCE [LARGE SCALE GENOMIC DNA]</scope>
    <source>
        <strain evidence="3 4">LMG 23746</strain>
    </source>
</reference>
<evidence type="ECO:0000256" key="1">
    <source>
        <dbReference type="ARBA" id="ARBA00006484"/>
    </source>
</evidence>
<dbReference type="InterPro" id="IPR051687">
    <property type="entry name" value="Peroxisomal_Beta-Oxidation"/>
</dbReference>
<accession>A0ABQ4NTM0</accession>
<comment type="caution">
    <text evidence="3">The sequence shown here is derived from an EMBL/GenBank/DDBJ whole genome shotgun (WGS) entry which is preliminary data.</text>
</comment>
<dbReference type="InterPro" id="IPR002347">
    <property type="entry name" value="SDR_fam"/>
</dbReference>
<dbReference type="Proteomes" id="UP000761574">
    <property type="component" value="Unassembled WGS sequence"/>
</dbReference>
<protein>
    <submittedName>
        <fullName evidence="3">Short-chain dehydrogenase/reductase</fullName>
    </submittedName>
</protein>
<dbReference type="PANTHER" id="PTHR45024">
    <property type="entry name" value="DEHYDROGENASES, SHORT CHAIN"/>
    <property type="match status" value="1"/>
</dbReference>
<organism evidence="3 4">
    <name type="scientific">Shewanella algidipiscicola</name>
    <dbReference type="NCBI Taxonomy" id="614070"/>
    <lineage>
        <taxon>Bacteria</taxon>
        <taxon>Pseudomonadati</taxon>
        <taxon>Pseudomonadota</taxon>
        <taxon>Gammaproteobacteria</taxon>
        <taxon>Alteromonadales</taxon>
        <taxon>Shewanellaceae</taxon>
        <taxon>Shewanella</taxon>
    </lineage>
</organism>
<dbReference type="PANTHER" id="PTHR45024:SF2">
    <property type="entry name" value="SCP2 DOMAIN-CONTAINING PROTEIN"/>
    <property type="match status" value="1"/>
</dbReference>
<dbReference type="RefSeq" id="WP_110456220.1">
    <property type="nucleotide sequence ID" value="NZ_BPFB01000071.1"/>
</dbReference>
<keyword evidence="4" id="KW-1185">Reference proteome</keyword>
<comment type="similarity">
    <text evidence="1">Belongs to the short-chain dehydrogenases/reductases (SDR) family.</text>
</comment>
<dbReference type="Pfam" id="PF00106">
    <property type="entry name" value="adh_short"/>
    <property type="match status" value="1"/>
</dbReference>